<protein>
    <submittedName>
        <fullName evidence="1">DUF4222 domain-containing protein</fullName>
    </submittedName>
</protein>
<accession>A0A763QRA0</accession>
<dbReference type="InterPro" id="IPR025317">
    <property type="entry name" value="DUF4222"/>
</dbReference>
<dbReference type="AlphaFoldDB" id="A0A763QRA0"/>
<name>A0A763QRA0_SALER</name>
<evidence type="ECO:0000313" key="2">
    <source>
        <dbReference type="EMBL" id="HAG4424255.1"/>
    </source>
</evidence>
<comment type="caution">
    <text evidence="1">The sequence shown here is derived from an EMBL/GenBank/DDBJ whole genome shotgun (WGS) entry which is preliminary data.</text>
</comment>
<evidence type="ECO:0000313" key="1">
    <source>
        <dbReference type="EMBL" id="HAG4415457.1"/>
    </source>
</evidence>
<reference evidence="1" key="1">
    <citation type="journal article" date="2018" name="Genome Biol.">
        <title>SKESA: strategic k-mer extension for scrupulous assemblies.</title>
        <authorList>
            <person name="Souvorov A."/>
            <person name="Agarwala R."/>
            <person name="Lipman D.J."/>
        </authorList>
    </citation>
    <scope>NUCLEOTIDE SEQUENCE</scope>
    <source>
        <strain evidence="2">MA.MC_08-0123</strain>
        <strain evidence="1">MA.MC_08-0298</strain>
    </source>
</reference>
<organism evidence="1">
    <name type="scientific">Salmonella enterica</name>
    <name type="common">Salmonella choleraesuis</name>
    <dbReference type="NCBI Taxonomy" id="28901"/>
    <lineage>
        <taxon>Bacteria</taxon>
        <taxon>Pseudomonadati</taxon>
        <taxon>Pseudomonadota</taxon>
        <taxon>Gammaproteobacteria</taxon>
        <taxon>Enterobacterales</taxon>
        <taxon>Enterobacteriaceae</taxon>
        <taxon>Salmonella</taxon>
    </lineage>
</organism>
<gene>
    <name evidence="2" type="ORF">G8431_004446</name>
    <name evidence="1" type="ORF">G8505_004455</name>
</gene>
<dbReference type="EMBL" id="DAAYJC010000022">
    <property type="protein sequence ID" value="HAG4424255.1"/>
    <property type="molecule type" value="Genomic_DNA"/>
</dbReference>
<dbReference type="EMBL" id="DAAYJB010000020">
    <property type="protein sequence ID" value="HAG4415457.1"/>
    <property type="molecule type" value="Genomic_DNA"/>
</dbReference>
<sequence>MAQGTESLGCHFALSRNRPQQHYIDDHGTRITVINVEEKRVVFMRDGYPYPCMRPMYNFLTRFQKVSTRQGEAQSGE</sequence>
<reference evidence="1" key="2">
    <citation type="submission" date="2020-02" db="EMBL/GenBank/DDBJ databases">
        <authorList>
            <consortium name="NCBI Pathogen Detection Project"/>
        </authorList>
    </citation>
    <scope>NUCLEOTIDE SEQUENCE</scope>
    <source>
        <strain evidence="2">MA.MC_08-0123</strain>
        <strain evidence="1">MA.MC_08-0298</strain>
    </source>
</reference>
<dbReference type="Pfam" id="PF13973">
    <property type="entry name" value="DUF4222"/>
    <property type="match status" value="1"/>
</dbReference>
<proteinExistence type="predicted"/>